<keyword evidence="1" id="KW-0812">Transmembrane</keyword>
<proteinExistence type="predicted"/>
<evidence type="ECO:0000259" key="2">
    <source>
        <dbReference type="Pfam" id="PF07331"/>
    </source>
</evidence>
<feature type="transmembrane region" description="Helical" evidence="1">
    <location>
        <begin position="135"/>
        <end position="159"/>
    </location>
</feature>
<keyword evidence="4" id="KW-1185">Reference proteome</keyword>
<dbReference type="Proteomes" id="UP000216885">
    <property type="component" value="Unassembled WGS sequence"/>
</dbReference>
<comment type="caution">
    <text evidence="3">The sequence shown here is derived from an EMBL/GenBank/DDBJ whole genome shotgun (WGS) entry which is preliminary data.</text>
</comment>
<evidence type="ECO:0000313" key="3">
    <source>
        <dbReference type="EMBL" id="OZI50484.1"/>
    </source>
</evidence>
<dbReference type="EMBL" id="NEVQ01000022">
    <property type="protein sequence ID" value="OZI50484.1"/>
    <property type="molecule type" value="Genomic_DNA"/>
</dbReference>
<feature type="transmembrane region" description="Helical" evidence="1">
    <location>
        <begin position="105"/>
        <end position="123"/>
    </location>
</feature>
<evidence type="ECO:0000313" key="4">
    <source>
        <dbReference type="Proteomes" id="UP000216885"/>
    </source>
</evidence>
<keyword evidence="1" id="KW-0472">Membrane</keyword>
<dbReference type="AlphaFoldDB" id="A0A261TLG4"/>
<protein>
    <recommendedName>
        <fullName evidence="2">DUF1468 domain-containing protein</fullName>
    </recommendedName>
</protein>
<gene>
    <name evidence="3" type="ORF">CAL20_21740</name>
</gene>
<name>A0A261TLG4_9BORD</name>
<dbReference type="RefSeq" id="WP_094838995.1">
    <property type="nucleotide sequence ID" value="NZ_NEVQ01000022.1"/>
</dbReference>
<sequence>MSATPQRRPWWLALAVIIIGAIWLQQGYGLPDAAGYGGVGPGAFVMLVGLILILLGLALMAQIARGDSFDPQEAESAEAGAAPSRKAFAFAAAGAGIPLLTMQSLGFPLTAMLAFVLVTHAFGSRRLVLDSVIGLVLGGICWAGFSWLGVTLGGALPLAGW</sequence>
<dbReference type="Pfam" id="PF07331">
    <property type="entry name" value="TctB"/>
    <property type="match status" value="1"/>
</dbReference>
<keyword evidence="1" id="KW-1133">Transmembrane helix</keyword>
<feature type="domain" description="DUF1468" evidence="2">
    <location>
        <begin position="11"/>
        <end position="152"/>
    </location>
</feature>
<feature type="transmembrane region" description="Helical" evidence="1">
    <location>
        <begin position="39"/>
        <end position="61"/>
    </location>
</feature>
<evidence type="ECO:0000256" key="1">
    <source>
        <dbReference type="SAM" id="Phobius"/>
    </source>
</evidence>
<reference evidence="3 4" key="1">
    <citation type="submission" date="2017-05" db="EMBL/GenBank/DDBJ databases">
        <title>Complete and WGS of Bordetella genogroups.</title>
        <authorList>
            <person name="Spilker T."/>
            <person name="LiPuma J."/>
        </authorList>
    </citation>
    <scope>NUCLEOTIDE SEQUENCE [LARGE SCALE GENOMIC DNA]</scope>
    <source>
        <strain evidence="3 4">AU9919</strain>
    </source>
</reference>
<dbReference type="InterPro" id="IPR009936">
    <property type="entry name" value="DUF1468"/>
</dbReference>
<accession>A0A261TLG4</accession>
<organism evidence="3 4">
    <name type="scientific">Bordetella genomosp. 4</name>
    <dbReference type="NCBI Taxonomy" id="463044"/>
    <lineage>
        <taxon>Bacteria</taxon>
        <taxon>Pseudomonadati</taxon>
        <taxon>Pseudomonadota</taxon>
        <taxon>Betaproteobacteria</taxon>
        <taxon>Burkholderiales</taxon>
        <taxon>Alcaligenaceae</taxon>
        <taxon>Bordetella</taxon>
    </lineage>
</organism>